<sequence>MVAERAVSALAGYVALCERKGVEQWKPLVKMIKKWNDMHDHPVEPSFLIEVIALNLIGGPWTATIDANYASSSLAPQTGSPRGGRPAKLGPNVPGSLDTDPFKMARTRAAPRDAEAACTTAINLERQGRTGDTLKEWRDLFGPLFPLS</sequence>
<organism evidence="2 3">
    <name type="scientific">Amycolatopsis alba DSM 44262</name>
    <dbReference type="NCBI Taxonomy" id="1125972"/>
    <lineage>
        <taxon>Bacteria</taxon>
        <taxon>Bacillati</taxon>
        <taxon>Actinomycetota</taxon>
        <taxon>Actinomycetes</taxon>
        <taxon>Pseudonocardiales</taxon>
        <taxon>Pseudonocardiaceae</taxon>
        <taxon>Amycolatopsis</taxon>
    </lineage>
</organism>
<dbReference type="AlphaFoldDB" id="A0A229S8F9"/>
<name>A0A229S8F9_AMYAL</name>
<dbReference type="OrthoDB" id="3328101at2"/>
<gene>
    <name evidence="2" type="ORF">CFP75_02250</name>
</gene>
<evidence type="ECO:0000256" key="1">
    <source>
        <dbReference type="SAM" id="MobiDB-lite"/>
    </source>
</evidence>
<dbReference type="Proteomes" id="UP000215563">
    <property type="component" value="Unassembled WGS sequence"/>
</dbReference>
<accession>A0A229S8F9</accession>
<protein>
    <submittedName>
        <fullName evidence="2">Uncharacterized protein</fullName>
    </submittedName>
</protein>
<evidence type="ECO:0000313" key="3">
    <source>
        <dbReference type="Proteomes" id="UP000215563"/>
    </source>
</evidence>
<dbReference type="RefSeq" id="WP_051137509.1">
    <property type="nucleotide sequence ID" value="NZ_KB913032.1"/>
</dbReference>
<proteinExistence type="predicted"/>
<feature type="region of interest" description="Disordered" evidence="1">
    <location>
        <begin position="74"/>
        <end position="100"/>
    </location>
</feature>
<dbReference type="EMBL" id="NMQU01000008">
    <property type="protein sequence ID" value="OXM54979.1"/>
    <property type="molecule type" value="Genomic_DNA"/>
</dbReference>
<comment type="caution">
    <text evidence="2">The sequence shown here is derived from an EMBL/GenBank/DDBJ whole genome shotgun (WGS) entry which is preliminary data.</text>
</comment>
<evidence type="ECO:0000313" key="2">
    <source>
        <dbReference type="EMBL" id="OXM54979.1"/>
    </source>
</evidence>
<reference evidence="2 3" key="1">
    <citation type="submission" date="2017-07" db="EMBL/GenBank/DDBJ databases">
        <title>Amycolatopsis alba DSM 44262 Genome sequencing and assembly.</title>
        <authorList>
            <person name="Kaur N."/>
            <person name="Mayilraj S."/>
        </authorList>
    </citation>
    <scope>NUCLEOTIDE SEQUENCE [LARGE SCALE GENOMIC DNA]</scope>
    <source>
        <strain evidence="2 3">DSM 44262</strain>
    </source>
</reference>
<keyword evidence="3" id="KW-1185">Reference proteome</keyword>